<organism evidence="1 2">
    <name type="scientific">Paragonimus westermani</name>
    <dbReference type="NCBI Taxonomy" id="34504"/>
    <lineage>
        <taxon>Eukaryota</taxon>
        <taxon>Metazoa</taxon>
        <taxon>Spiralia</taxon>
        <taxon>Lophotrochozoa</taxon>
        <taxon>Platyhelminthes</taxon>
        <taxon>Trematoda</taxon>
        <taxon>Digenea</taxon>
        <taxon>Plagiorchiida</taxon>
        <taxon>Troglotremata</taxon>
        <taxon>Troglotrematidae</taxon>
        <taxon>Paragonimus</taxon>
    </lineage>
</organism>
<dbReference type="EMBL" id="QNGE01001462">
    <property type="protein sequence ID" value="KAA3677536.1"/>
    <property type="molecule type" value="Genomic_DNA"/>
</dbReference>
<name>A0A5J4NPM8_9TREM</name>
<reference evidence="1 2" key="1">
    <citation type="journal article" date="2019" name="Gigascience">
        <title>Whole-genome sequence of the oriental lung fluke Paragonimus westermani.</title>
        <authorList>
            <person name="Oey H."/>
            <person name="Zakrzewski M."/>
            <person name="Narain K."/>
            <person name="Devi K.R."/>
            <person name="Agatsuma T."/>
            <person name="Nawaratna S."/>
            <person name="Gobert G.N."/>
            <person name="Jones M.K."/>
            <person name="Ragan M.A."/>
            <person name="McManus D.P."/>
            <person name="Krause L."/>
        </authorList>
    </citation>
    <scope>NUCLEOTIDE SEQUENCE [LARGE SCALE GENOMIC DNA]</scope>
    <source>
        <strain evidence="1 2">IND2009</strain>
    </source>
</reference>
<evidence type="ECO:0000313" key="1">
    <source>
        <dbReference type="EMBL" id="KAA3677536.1"/>
    </source>
</evidence>
<comment type="caution">
    <text evidence="1">The sequence shown here is derived from an EMBL/GenBank/DDBJ whole genome shotgun (WGS) entry which is preliminary data.</text>
</comment>
<proteinExistence type="predicted"/>
<dbReference type="Proteomes" id="UP000324629">
    <property type="component" value="Unassembled WGS sequence"/>
</dbReference>
<dbReference type="AlphaFoldDB" id="A0A5J4NPM8"/>
<evidence type="ECO:0000313" key="2">
    <source>
        <dbReference type="Proteomes" id="UP000324629"/>
    </source>
</evidence>
<keyword evidence="2" id="KW-1185">Reference proteome</keyword>
<accession>A0A5J4NPM8</accession>
<sequence>MTKPGIFTVLKQTKDPIVLKELNKYIKFSTQPTEANVAIGFLEQCIDRSEFPKQYWTILRRNRINITRTSLQRLALNEKDTWLSRVYDLDHKRTVAEGILTQLTPSEANEFENYVHQIMAERREKKTLKLRRQLNPIKPRVEFPRNPERYIGRTTRRLSERIREHQPVWLTRGSTRPCSSAVATHLIESNHLINQTESFRPIYRIC</sequence>
<feature type="non-terminal residue" evidence="1">
    <location>
        <position position="206"/>
    </location>
</feature>
<gene>
    <name evidence="1" type="ORF">DEA37_0006102</name>
</gene>
<protein>
    <submittedName>
        <fullName evidence="1">Uncharacterized protein</fullName>
    </submittedName>
</protein>